<dbReference type="InterPro" id="IPR011990">
    <property type="entry name" value="TPR-like_helical_dom_sf"/>
</dbReference>
<evidence type="ECO:0000256" key="1">
    <source>
        <dbReference type="ARBA" id="ARBA00007626"/>
    </source>
</evidence>
<organism evidence="4 5">
    <name type="scientific">Arabidopsis arenosa</name>
    <name type="common">Sand rock-cress</name>
    <name type="synonym">Cardaminopsis arenosa</name>
    <dbReference type="NCBI Taxonomy" id="38785"/>
    <lineage>
        <taxon>Eukaryota</taxon>
        <taxon>Viridiplantae</taxon>
        <taxon>Streptophyta</taxon>
        <taxon>Embryophyta</taxon>
        <taxon>Tracheophyta</taxon>
        <taxon>Spermatophyta</taxon>
        <taxon>Magnoliopsida</taxon>
        <taxon>eudicotyledons</taxon>
        <taxon>Gunneridae</taxon>
        <taxon>Pentapetalae</taxon>
        <taxon>rosids</taxon>
        <taxon>malvids</taxon>
        <taxon>Brassicales</taxon>
        <taxon>Brassicaceae</taxon>
        <taxon>Camelineae</taxon>
        <taxon>Arabidopsis</taxon>
    </lineage>
</organism>
<evidence type="ECO:0000313" key="4">
    <source>
        <dbReference type="EMBL" id="CAE5957435.1"/>
    </source>
</evidence>
<dbReference type="PANTHER" id="PTHR47938:SF17">
    <property type="entry name" value="PENTATRICOPEPTIDE REPEAT PROTEIN-RELATED"/>
    <property type="match status" value="1"/>
</dbReference>
<evidence type="ECO:0000256" key="3">
    <source>
        <dbReference type="PROSITE-ProRule" id="PRU00708"/>
    </source>
</evidence>
<dbReference type="Gene3D" id="1.25.40.10">
    <property type="entry name" value="Tetratricopeptide repeat domain"/>
    <property type="match status" value="3"/>
</dbReference>
<evidence type="ECO:0008006" key="6">
    <source>
        <dbReference type="Google" id="ProtNLM"/>
    </source>
</evidence>
<dbReference type="PANTHER" id="PTHR47938">
    <property type="entry name" value="RESPIRATORY COMPLEX I CHAPERONE (CIA84), PUTATIVE (AFU_ORTHOLOGUE AFUA_2G06020)-RELATED"/>
    <property type="match status" value="1"/>
</dbReference>
<protein>
    <recommendedName>
        <fullName evidence="6">Pentatricopeptide repeat-containing protein</fullName>
    </recommendedName>
</protein>
<accession>A0A8S1ZD92</accession>
<keyword evidence="2" id="KW-0677">Repeat</keyword>
<comment type="similarity">
    <text evidence="1">Belongs to the PPR family. P subfamily.</text>
</comment>
<sequence length="401" mass="44699">MRVVPISLLSQVRGLIRRGPSSRWYVVPAFARTNPTISYSEQVKEGNFDCKALDFNEIGVLRVSTSMKDDPYLALSFLKRIEGNVAFLPSVQAYATVIRIVCGWGLDQKLDTFLVELVRKGDAGRGFSVMDLLKAVGEAEKEGKGSLLLLSRLSSALVKAYASLEMFDEAIDIFFQTSPLGCAPDIKALNFLMNRMIASGENNMAVASFMNEDTKGVEKLLSRLLNSETRKPCVFYLNFIEGLCLNQMTGIAYLLLQPLRDANLLKEAYALFIRMKTTGIKPDVVTCTVLINIPKLDTKREMKAFDVKPDIVYYTVLIAKQCKVQDLLEAERIFAEMIESGLVPDVVPYTALIAGCCRNGFIHKAVTLMQVMWEKGIEPTKASLSAVHNAILRAKRLRSRK</sequence>
<keyword evidence="5" id="KW-1185">Reference proteome</keyword>
<gene>
    <name evidence="4" type="ORF">AARE701A_LOCUS1141</name>
</gene>
<dbReference type="Proteomes" id="UP000682877">
    <property type="component" value="Chromosome 1"/>
</dbReference>
<evidence type="ECO:0000313" key="5">
    <source>
        <dbReference type="Proteomes" id="UP000682877"/>
    </source>
</evidence>
<feature type="repeat" description="PPR" evidence="3">
    <location>
        <begin position="345"/>
        <end position="379"/>
    </location>
</feature>
<name>A0A8S1ZD92_ARAAE</name>
<dbReference type="AlphaFoldDB" id="A0A8S1ZD92"/>
<feature type="repeat" description="PPR" evidence="3">
    <location>
        <begin position="310"/>
        <end position="344"/>
    </location>
</feature>
<dbReference type="NCBIfam" id="TIGR00756">
    <property type="entry name" value="PPR"/>
    <property type="match status" value="2"/>
</dbReference>
<dbReference type="GO" id="GO:0003729">
    <property type="term" value="F:mRNA binding"/>
    <property type="evidence" value="ECO:0007669"/>
    <property type="project" value="TreeGrafter"/>
</dbReference>
<dbReference type="Pfam" id="PF01535">
    <property type="entry name" value="PPR"/>
    <property type="match status" value="1"/>
</dbReference>
<evidence type="ECO:0000256" key="2">
    <source>
        <dbReference type="ARBA" id="ARBA00022737"/>
    </source>
</evidence>
<reference evidence="4" key="1">
    <citation type="submission" date="2021-01" db="EMBL/GenBank/DDBJ databases">
        <authorList>
            <person name="Bezrukov I."/>
        </authorList>
    </citation>
    <scope>NUCLEOTIDE SEQUENCE</scope>
</reference>
<dbReference type="InterPro" id="IPR002885">
    <property type="entry name" value="PPR_rpt"/>
</dbReference>
<dbReference type="Pfam" id="PF13041">
    <property type="entry name" value="PPR_2"/>
    <property type="match status" value="1"/>
</dbReference>
<proteinExistence type="inferred from homology"/>
<dbReference type="PROSITE" id="PS51375">
    <property type="entry name" value="PPR"/>
    <property type="match status" value="2"/>
</dbReference>
<dbReference type="EMBL" id="LR999451">
    <property type="protein sequence ID" value="CAE5957435.1"/>
    <property type="molecule type" value="Genomic_DNA"/>
</dbReference>